<comment type="caution">
    <text evidence="2">The sequence shown here is derived from an EMBL/GenBank/DDBJ whole genome shotgun (WGS) entry which is preliminary data.</text>
</comment>
<proteinExistence type="predicted"/>
<dbReference type="EMBL" id="JANLCJ010000007">
    <property type="protein sequence ID" value="MCS5735553.1"/>
    <property type="molecule type" value="Genomic_DNA"/>
</dbReference>
<feature type="compositionally biased region" description="Basic and acidic residues" evidence="1">
    <location>
        <begin position="1"/>
        <end position="22"/>
    </location>
</feature>
<name>A0ABT2H6I2_9MICO</name>
<keyword evidence="3" id="KW-1185">Reference proteome</keyword>
<feature type="region of interest" description="Disordered" evidence="1">
    <location>
        <begin position="1"/>
        <end position="56"/>
    </location>
</feature>
<evidence type="ECO:0000313" key="2">
    <source>
        <dbReference type="EMBL" id="MCS5735553.1"/>
    </source>
</evidence>
<reference evidence="2" key="1">
    <citation type="submission" date="2022-08" db="EMBL/GenBank/DDBJ databases">
        <authorList>
            <person name="Deng Y."/>
            <person name="Han X.-F."/>
            <person name="Zhang Y.-Q."/>
        </authorList>
    </citation>
    <scope>NUCLEOTIDE SEQUENCE</scope>
    <source>
        <strain evidence="2">CPCC 203386</strain>
    </source>
</reference>
<accession>A0ABT2H6I2</accession>
<protein>
    <submittedName>
        <fullName evidence="2">Uncharacterized protein</fullName>
    </submittedName>
</protein>
<dbReference type="Proteomes" id="UP001165586">
    <property type="component" value="Unassembled WGS sequence"/>
</dbReference>
<evidence type="ECO:0000256" key="1">
    <source>
        <dbReference type="SAM" id="MobiDB-lite"/>
    </source>
</evidence>
<organism evidence="2 3">
    <name type="scientific">Herbiconiux daphne</name>
    <dbReference type="NCBI Taxonomy" id="2970914"/>
    <lineage>
        <taxon>Bacteria</taxon>
        <taxon>Bacillati</taxon>
        <taxon>Actinomycetota</taxon>
        <taxon>Actinomycetes</taxon>
        <taxon>Micrococcales</taxon>
        <taxon>Microbacteriaceae</taxon>
        <taxon>Herbiconiux</taxon>
    </lineage>
</organism>
<feature type="compositionally biased region" description="Low complexity" evidence="1">
    <location>
        <begin position="41"/>
        <end position="56"/>
    </location>
</feature>
<gene>
    <name evidence="2" type="ORF">N1032_17555</name>
</gene>
<evidence type="ECO:0000313" key="3">
    <source>
        <dbReference type="Proteomes" id="UP001165586"/>
    </source>
</evidence>
<sequence>MLVFSEHRRAPEQPHTVGDTHTRYLGNADANTDSQPDGDSHGSAATAPTASAYSSE</sequence>
<dbReference type="RefSeq" id="WP_259540497.1">
    <property type="nucleotide sequence ID" value="NZ_JANLCJ010000007.1"/>
</dbReference>